<evidence type="ECO:0000313" key="5">
    <source>
        <dbReference type="Proteomes" id="UP001213000"/>
    </source>
</evidence>
<reference evidence="4" key="1">
    <citation type="submission" date="2022-07" db="EMBL/GenBank/DDBJ databases">
        <title>Genome Sequence of Leucocoprinus birnbaumii.</title>
        <authorList>
            <person name="Buettner E."/>
        </authorList>
    </citation>
    <scope>NUCLEOTIDE SEQUENCE</scope>
    <source>
        <strain evidence="4">VT141</strain>
    </source>
</reference>
<dbReference type="Proteomes" id="UP001213000">
    <property type="component" value="Unassembled WGS sequence"/>
</dbReference>
<proteinExistence type="predicted"/>
<dbReference type="InterPro" id="IPR056884">
    <property type="entry name" value="NPHP3-like_N"/>
</dbReference>
<feature type="transmembrane region" description="Helical" evidence="2">
    <location>
        <begin position="48"/>
        <end position="68"/>
    </location>
</feature>
<keyword evidence="1" id="KW-0677">Repeat</keyword>
<feature type="transmembrane region" description="Helical" evidence="2">
    <location>
        <begin position="18"/>
        <end position="36"/>
    </location>
</feature>
<feature type="transmembrane region" description="Helical" evidence="2">
    <location>
        <begin position="125"/>
        <end position="145"/>
    </location>
</feature>
<keyword evidence="2" id="KW-0472">Membrane</keyword>
<dbReference type="AlphaFoldDB" id="A0AAD5VJG1"/>
<dbReference type="InterPro" id="IPR027417">
    <property type="entry name" value="P-loop_NTPase"/>
</dbReference>
<feature type="transmembrane region" description="Helical" evidence="2">
    <location>
        <begin position="274"/>
        <end position="293"/>
    </location>
</feature>
<evidence type="ECO:0000313" key="4">
    <source>
        <dbReference type="EMBL" id="KAJ3560305.1"/>
    </source>
</evidence>
<name>A0AAD5VJG1_9AGAR</name>
<keyword evidence="2" id="KW-0812">Transmembrane</keyword>
<feature type="domain" description="Nephrocystin 3-like N-terminal" evidence="3">
    <location>
        <begin position="415"/>
        <end position="555"/>
    </location>
</feature>
<evidence type="ECO:0000256" key="1">
    <source>
        <dbReference type="ARBA" id="ARBA00022737"/>
    </source>
</evidence>
<keyword evidence="5" id="KW-1185">Reference proteome</keyword>
<comment type="caution">
    <text evidence="4">The sequence shown here is derived from an EMBL/GenBank/DDBJ whole genome shotgun (WGS) entry which is preliminary data.</text>
</comment>
<dbReference type="EMBL" id="JANIEX010001197">
    <property type="protein sequence ID" value="KAJ3560305.1"/>
    <property type="molecule type" value="Genomic_DNA"/>
</dbReference>
<dbReference type="PANTHER" id="PTHR10039:SF14">
    <property type="entry name" value="NACHT DOMAIN-CONTAINING PROTEIN"/>
    <property type="match status" value="1"/>
</dbReference>
<feature type="transmembrane region" description="Helical" evidence="2">
    <location>
        <begin position="80"/>
        <end position="104"/>
    </location>
</feature>
<protein>
    <recommendedName>
        <fullName evidence="3">Nephrocystin 3-like N-terminal domain-containing protein</fullName>
    </recommendedName>
</protein>
<feature type="transmembrane region" description="Helical" evidence="2">
    <location>
        <begin position="232"/>
        <end position="254"/>
    </location>
</feature>
<feature type="transmembrane region" description="Helical" evidence="2">
    <location>
        <begin position="196"/>
        <end position="220"/>
    </location>
</feature>
<evidence type="ECO:0000256" key="2">
    <source>
        <dbReference type="SAM" id="Phobius"/>
    </source>
</evidence>
<keyword evidence="2" id="KW-1133">Transmembrane helix</keyword>
<organism evidence="4 5">
    <name type="scientific">Leucocoprinus birnbaumii</name>
    <dbReference type="NCBI Taxonomy" id="56174"/>
    <lineage>
        <taxon>Eukaryota</taxon>
        <taxon>Fungi</taxon>
        <taxon>Dikarya</taxon>
        <taxon>Basidiomycota</taxon>
        <taxon>Agaricomycotina</taxon>
        <taxon>Agaricomycetes</taxon>
        <taxon>Agaricomycetidae</taxon>
        <taxon>Agaricales</taxon>
        <taxon>Agaricineae</taxon>
        <taxon>Agaricaceae</taxon>
        <taxon>Leucocoprinus</taxon>
    </lineage>
</organism>
<dbReference type="PANTHER" id="PTHR10039">
    <property type="entry name" value="AMELOGENIN"/>
    <property type="match status" value="1"/>
</dbReference>
<dbReference type="Pfam" id="PF24883">
    <property type="entry name" value="NPHP3_N"/>
    <property type="match status" value="1"/>
</dbReference>
<dbReference type="SUPFAM" id="SSF52540">
    <property type="entry name" value="P-loop containing nucleoside triphosphate hydrolases"/>
    <property type="match status" value="1"/>
</dbReference>
<accession>A0AAD5VJG1</accession>
<sequence>MSSCIEANPDIAGVGVRAATYTQNFFALLVAFSTLTDGRITKLEERTVAAQTSTILITASALLMSAFVQAKTLGVSTYHAIIILNLAWMNATNTLLQFPIFFLGQVTRRRDQLPPRHWKIMFRSLPFLFGSLHLSMLSAFGWWFWWTIDTFGNKTQQDCSRKLPIPIRILGQTTFTTNSRLRIGSLVIYTPLMLPFVNVLILDFIVALLIIPFGFLLSLFHYPGHLPVDNGLIARTYTPIYLAILTGFNIVLTVDTESIITIASSFVKPGESQWTYGQTLACFLLVLPILEFFRASAELLPASHTRQRIERPRNGKKARTEMDSFAGLPHILWRLSHFLHTTSIYYPNRCGFNDYRYRVLRSVASKVLAWQEGHILKDIALRSIQGIFSPSECDVCIRRNIGSQWSARFASPTPTARFYWLTGSPKVGKTTVMGAIAGSAATNCLCVPIFGSGNAVSDPGRLLPTIAFVLSAKDSSYCAYMQEIRRRNPSYFLKGVKEQFKVLFEIPFLERDLFQGSAKPRVILLDGLDECIGKGGRSMCEQVHTDLIAVISAFMRNHPSVPLFWVLASRQEPYLEAAFGSSGDTCFVENIAAPDVNSFISKSFSKFRHAGSEKRQPLDSRPGQEIARIANGCCDFANVALRFVTDPLFSDSSKRLKTLFSTVKDSSCLPTPSYPLHFCPPLDKIYTQVLHNVPINLRAGVKQLVLCASYRPLVYPLQRMCNVLTIDQHHAYETLQYLQSVIHIPEAEDAICDNIHFFHRSFVEFLLEPSRAGDFSITFEELSGAIKRYLTGLFEILQSGIGSGTPDKIKFKLMWPDPDREANEEHRRDLFREAREFCMQSLTVIKYNKPGRGILLAGVPNFTVEISVFDLSRVLGSIDHSRLYNFIPTGPQSVILKLLASLKGLKQTFPDNFGDVVEETTLSEISVDMLLFNEFARRTVSPIGSSSVCEWECLCEQERKGWGRELLDQRKGHFGSEPVVIWGKAQTERCAILLITHPPAPGSKVDRLEIFLLPYRYD</sequence>
<gene>
    <name evidence="4" type="ORF">NP233_g10923</name>
</gene>
<evidence type="ECO:0000259" key="3">
    <source>
        <dbReference type="Pfam" id="PF24883"/>
    </source>
</evidence>